<dbReference type="EMBL" id="BTRK01000005">
    <property type="protein sequence ID" value="GMR56062.1"/>
    <property type="molecule type" value="Genomic_DNA"/>
</dbReference>
<evidence type="ECO:0000313" key="3">
    <source>
        <dbReference type="Proteomes" id="UP001328107"/>
    </source>
</evidence>
<feature type="transmembrane region" description="Helical" evidence="1">
    <location>
        <begin position="85"/>
        <end position="104"/>
    </location>
</feature>
<dbReference type="Proteomes" id="UP001328107">
    <property type="component" value="Unassembled WGS sequence"/>
</dbReference>
<sequence length="274" mass="30387">VNYREENSQCISNMQVKYAVRGLTATRLSQSSGIERYIDLFLTNVGHDPNAENVPAAAMDYNIAALIIFFLLMHMMYYDTTFIEGLGIFGTIVMVINLCCNYFFMKNDAAKTTLHNVSCAGIVVVVPGSSLIGLIKVLLAIQVGQAGQLTLASTNEFSNNCFRDALIISVIVSVMPYTIACFLSSNWEKFIVSQMSEMEDRNKYWAAGGMDTGMKNTRNTVHVTSAAIFGTHQLAAIFLLMVYFLSTTTIRMLVSFRALVRTFQDQYASQLATT</sequence>
<keyword evidence="3" id="KW-1185">Reference proteome</keyword>
<evidence type="ECO:0000313" key="2">
    <source>
        <dbReference type="EMBL" id="GMR56062.1"/>
    </source>
</evidence>
<name>A0AAN5D5G3_9BILA</name>
<keyword evidence="1" id="KW-1133">Transmembrane helix</keyword>
<keyword evidence="1" id="KW-0812">Transmembrane</keyword>
<evidence type="ECO:0000256" key="1">
    <source>
        <dbReference type="SAM" id="Phobius"/>
    </source>
</evidence>
<accession>A0AAN5D5G3</accession>
<keyword evidence="1" id="KW-0472">Membrane</keyword>
<feature type="transmembrane region" description="Helical" evidence="1">
    <location>
        <begin position="61"/>
        <end position="78"/>
    </location>
</feature>
<feature type="transmembrane region" description="Helical" evidence="1">
    <location>
        <begin position="124"/>
        <end position="144"/>
    </location>
</feature>
<reference evidence="3" key="1">
    <citation type="submission" date="2022-10" db="EMBL/GenBank/DDBJ databases">
        <title>Genome assembly of Pristionchus species.</title>
        <authorList>
            <person name="Yoshida K."/>
            <person name="Sommer R.J."/>
        </authorList>
    </citation>
    <scope>NUCLEOTIDE SEQUENCE [LARGE SCALE GENOMIC DNA]</scope>
    <source>
        <strain evidence="3">RS5460</strain>
    </source>
</reference>
<gene>
    <name evidence="2" type="ORF">PMAYCL1PPCAC_26257</name>
</gene>
<proteinExistence type="predicted"/>
<organism evidence="2 3">
    <name type="scientific">Pristionchus mayeri</name>
    <dbReference type="NCBI Taxonomy" id="1317129"/>
    <lineage>
        <taxon>Eukaryota</taxon>
        <taxon>Metazoa</taxon>
        <taxon>Ecdysozoa</taxon>
        <taxon>Nematoda</taxon>
        <taxon>Chromadorea</taxon>
        <taxon>Rhabditida</taxon>
        <taxon>Rhabditina</taxon>
        <taxon>Diplogasteromorpha</taxon>
        <taxon>Diplogasteroidea</taxon>
        <taxon>Neodiplogasteridae</taxon>
        <taxon>Pristionchus</taxon>
    </lineage>
</organism>
<dbReference type="AlphaFoldDB" id="A0AAN5D5G3"/>
<feature type="non-terminal residue" evidence="2">
    <location>
        <position position="1"/>
    </location>
</feature>
<feature type="non-terminal residue" evidence="2">
    <location>
        <position position="274"/>
    </location>
</feature>
<feature type="transmembrane region" description="Helical" evidence="1">
    <location>
        <begin position="165"/>
        <end position="185"/>
    </location>
</feature>
<protein>
    <submittedName>
        <fullName evidence="2">Uncharacterized protein</fullName>
    </submittedName>
</protein>
<comment type="caution">
    <text evidence="2">The sequence shown here is derived from an EMBL/GenBank/DDBJ whole genome shotgun (WGS) entry which is preliminary data.</text>
</comment>
<feature type="transmembrane region" description="Helical" evidence="1">
    <location>
        <begin position="234"/>
        <end position="254"/>
    </location>
</feature>